<feature type="binding site" evidence="4">
    <location>
        <position position="90"/>
    </location>
    <ligand>
        <name>S-adenosyl-L-methionine</name>
        <dbReference type="ChEBI" id="CHEBI:59789"/>
    </ligand>
</feature>
<dbReference type="CDD" id="cd02440">
    <property type="entry name" value="AdoMet_MTases"/>
    <property type="match status" value="1"/>
</dbReference>
<dbReference type="SUPFAM" id="SSF53335">
    <property type="entry name" value="S-adenosyl-L-methionine-dependent methyltransferases"/>
    <property type="match status" value="1"/>
</dbReference>
<keyword evidence="1 4" id="KW-0489">Methyltransferase</keyword>
<comment type="function">
    <text evidence="4">Methyltransferase required for the conversion of demethylmenaquinol (DMKH2) to menaquinol (MKH2).</text>
</comment>
<evidence type="ECO:0000313" key="6">
    <source>
        <dbReference type="EMBL" id="MBE1559006.1"/>
    </source>
</evidence>
<comment type="caution">
    <text evidence="6">The sequence shown here is derived from an EMBL/GenBank/DDBJ whole genome shotgun (WGS) entry which is preliminary data.</text>
</comment>
<dbReference type="NCBIfam" id="TIGR01934">
    <property type="entry name" value="MenG_MenH_UbiE"/>
    <property type="match status" value="1"/>
</dbReference>
<dbReference type="Pfam" id="PF01209">
    <property type="entry name" value="Ubie_methyltran"/>
    <property type="match status" value="1"/>
</dbReference>
<dbReference type="PROSITE" id="PS51608">
    <property type="entry name" value="SAM_MT_UBIE"/>
    <property type="match status" value="1"/>
</dbReference>
<comment type="similarity">
    <text evidence="4">Belongs to the class I-like SAM-binding methyltransferase superfamily. MenG/UbiE family.</text>
</comment>
<keyword evidence="2 4" id="KW-0808">Transferase</keyword>
<dbReference type="GO" id="GO:0008425">
    <property type="term" value="F:2-methoxy-6-polyprenyl-1,4-benzoquinol methyltransferase activity"/>
    <property type="evidence" value="ECO:0007669"/>
    <property type="project" value="UniProtKB-EC"/>
</dbReference>
<comment type="caution">
    <text evidence="4">Lacks conserved residue(s) required for the propagation of feature annotation.</text>
</comment>
<gene>
    <name evidence="4" type="primary">menG</name>
    <name evidence="6" type="ORF">H4W81_001785</name>
</gene>
<keyword evidence="3 4" id="KW-0949">S-adenosyl-L-methionine</keyword>
<dbReference type="InterPro" id="IPR004033">
    <property type="entry name" value="UbiE/COQ5_MeTrFase"/>
</dbReference>
<dbReference type="EC" id="2.1.1.163" evidence="4"/>
<comment type="pathway">
    <text evidence="4">Quinol/quinone metabolism; menaquinone biosynthesis; menaquinol from 1,4-dihydroxy-2-naphthoate: step 2/2.</text>
</comment>
<name>A0ABR9KAG7_9ACTN</name>
<feature type="region of interest" description="Disordered" evidence="5">
    <location>
        <begin position="1"/>
        <end position="21"/>
    </location>
</feature>
<keyword evidence="4" id="KW-0474">Menaquinone biosynthesis</keyword>
<evidence type="ECO:0000256" key="5">
    <source>
        <dbReference type="SAM" id="MobiDB-lite"/>
    </source>
</evidence>
<evidence type="ECO:0000256" key="4">
    <source>
        <dbReference type="HAMAP-Rule" id="MF_01813"/>
    </source>
</evidence>
<dbReference type="GO" id="GO:0043770">
    <property type="term" value="F:demethylmenaquinone methyltransferase activity"/>
    <property type="evidence" value="ECO:0007669"/>
    <property type="project" value="UniProtKB-EC"/>
</dbReference>
<feature type="binding site" evidence="4">
    <location>
        <begin position="114"/>
        <end position="115"/>
    </location>
    <ligand>
        <name>S-adenosyl-L-methionine</name>
        <dbReference type="ChEBI" id="CHEBI:59789"/>
    </ligand>
</feature>
<evidence type="ECO:0000256" key="2">
    <source>
        <dbReference type="ARBA" id="ARBA00022679"/>
    </source>
</evidence>
<dbReference type="EMBL" id="JADBEF010000001">
    <property type="protein sequence ID" value="MBE1559006.1"/>
    <property type="molecule type" value="Genomic_DNA"/>
</dbReference>
<organism evidence="6 7">
    <name type="scientific">Nonomuraea africana</name>
    <dbReference type="NCBI Taxonomy" id="46171"/>
    <lineage>
        <taxon>Bacteria</taxon>
        <taxon>Bacillati</taxon>
        <taxon>Actinomycetota</taxon>
        <taxon>Actinomycetes</taxon>
        <taxon>Streptosporangiales</taxon>
        <taxon>Streptosporangiaceae</taxon>
        <taxon>Nonomuraea</taxon>
    </lineage>
</organism>
<dbReference type="GO" id="GO:0032259">
    <property type="term" value="P:methylation"/>
    <property type="evidence" value="ECO:0007669"/>
    <property type="project" value="UniProtKB-KW"/>
</dbReference>
<feature type="compositionally biased region" description="Basic and acidic residues" evidence="5">
    <location>
        <begin position="1"/>
        <end position="11"/>
    </location>
</feature>
<evidence type="ECO:0000313" key="7">
    <source>
        <dbReference type="Proteomes" id="UP000661607"/>
    </source>
</evidence>
<dbReference type="InterPro" id="IPR029063">
    <property type="entry name" value="SAM-dependent_MTases_sf"/>
</dbReference>
<dbReference type="HAMAP" id="MF_01813">
    <property type="entry name" value="MenG_UbiE_methyltr"/>
    <property type="match status" value="1"/>
</dbReference>
<evidence type="ECO:0000256" key="3">
    <source>
        <dbReference type="ARBA" id="ARBA00022691"/>
    </source>
</evidence>
<keyword evidence="7" id="KW-1185">Reference proteome</keyword>
<dbReference type="Proteomes" id="UP000661607">
    <property type="component" value="Unassembled WGS sequence"/>
</dbReference>
<feature type="binding site" evidence="4">
    <location>
        <position position="70"/>
    </location>
    <ligand>
        <name>S-adenosyl-L-methionine</name>
        <dbReference type="ChEBI" id="CHEBI:59789"/>
    </ligand>
</feature>
<dbReference type="Gene3D" id="3.40.50.150">
    <property type="entry name" value="Vaccinia Virus protein VP39"/>
    <property type="match status" value="1"/>
</dbReference>
<protein>
    <recommendedName>
        <fullName evidence="4">Demethylmenaquinone methyltransferase</fullName>
        <ecNumber evidence="4">2.1.1.163</ecNumber>
    </recommendedName>
</protein>
<dbReference type="RefSeq" id="WP_318781621.1">
    <property type="nucleotide sequence ID" value="NZ_BAAASY010000017.1"/>
</dbReference>
<accession>A0ABR9KAG7</accession>
<sequence length="248" mass="27564">MTEELRTDAMHDPPSSKGQEVQRTFNKITDYYDRMNRLMTLGRHAAWCRDVAVSTKVPSGGSMLDVATGTGVIALAALEKYPNSTIHAVDFSERMLTEAASKPGASAIMWQHADANDLPFGDESFDAVTHGYLLRNVDDVERVLEEQYRVLKPGGRVVILETCPPRGLLRYPVTLGVRVLIPLLGQMVARDRESYAYLQKSTLGFMTPQEVVAILRRVGFASIAWKKKFFGTHMIISAQKAVAFGESR</sequence>
<comment type="catalytic activity">
    <reaction evidence="4">
        <text>a 2-demethylmenaquinol + S-adenosyl-L-methionine = a menaquinol + S-adenosyl-L-homocysteine + H(+)</text>
        <dbReference type="Rhea" id="RHEA:42640"/>
        <dbReference type="Rhea" id="RHEA-COMP:9539"/>
        <dbReference type="Rhea" id="RHEA-COMP:9563"/>
        <dbReference type="ChEBI" id="CHEBI:15378"/>
        <dbReference type="ChEBI" id="CHEBI:18151"/>
        <dbReference type="ChEBI" id="CHEBI:55437"/>
        <dbReference type="ChEBI" id="CHEBI:57856"/>
        <dbReference type="ChEBI" id="CHEBI:59789"/>
        <dbReference type="EC" id="2.1.1.163"/>
    </reaction>
</comment>
<evidence type="ECO:0000256" key="1">
    <source>
        <dbReference type="ARBA" id="ARBA00022603"/>
    </source>
</evidence>
<dbReference type="PANTHER" id="PTHR43591:SF24">
    <property type="entry name" value="2-METHOXY-6-POLYPRENYL-1,4-BENZOQUINOL METHYLASE, MITOCHONDRIAL"/>
    <property type="match status" value="1"/>
</dbReference>
<dbReference type="PANTHER" id="PTHR43591">
    <property type="entry name" value="METHYLTRANSFERASE"/>
    <property type="match status" value="1"/>
</dbReference>
<reference evidence="6 7" key="1">
    <citation type="submission" date="2020-10" db="EMBL/GenBank/DDBJ databases">
        <title>Sequencing the genomes of 1000 actinobacteria strains.</title>
        <authorList>
            <person name="Klenk H.-P."/>
        </authorList>
    </citation>
    <scope>NUCLEOTIDE SEQUENCE [LARGE SCALE GENOMIC DNA]</scope>
    <source>
        <strain evidence="6 7">DSM 43748</strain>
    </source>
</reference>
<proteinExistence type="inferred from homology"/>